<evidence type="ECO:0000313" key="2">
    <source>
        <dbReference type="Proteomes" id="UP000215914"/>
    </source>
</evidence>
<dbReference type="PANTHER" id="PTHR34427">
    <property type="entry name" value="DUF4283 DOMAIN PROTEIN"/>
    <property type="match status" value="1"/>
</dbReference>
<gene>
    <name evidence="1" type="ORF">HanXRQr2_Chr11g0475541</name>
</gene>
<reference evidence="1" key="2">
    <citation type="submission" date="2020-06" db="EMBL/GenBank/DDBJ databases">
        <title>Helianthus annuus Genome sequencing and assembly Release 2.</title>
        <authorList>
            <person name="Gouzy J."/>
            <person name="Langlade N."/>
            <person name="Munos S."/>
        </authorList>
    </citation>
    <scope>NUCLEOTIDE SEQUENCE</scope>
    <source>
        <tissue evidence="1">Leaves</tissue>
    </source>
</reference>
<dbReference type="AlphaFoldDB" id="A0A9K3HMA1"/>
<dbReference type="Gramene" id="mRNA:HanXRQr2_Chr11g0475541">
    <property type="protein sequence ID" value="CDS:HanXRQr2_Chr11g0475541.1"/>
    <property type="gene ID" value="HanXRQr2_Chr11g0475541"/>
</dbReference>
<name>A0A9K3HMA1_HELAN</name>
<comment type="caution">
    <text evidence="1">The sequence shown here is derived from an EMBL/GenBank/DDBJ whole genome shotgun (WGS) entry which is preliminary data.</text>
</comment>
<evidence type="ECO:0000313" key="1">
    <source>
        <dbReference type="EMBL" id="KAF5780748.1"/>
    </source>
</evidence>
<dbReference type="PANTHER" id="PTHR34427:SF5">
    <property type="entry name" value="DUF4283 DOMAIN-CONTAINING PROTEIN"/>
    <property type="match status" value="1"/>
</dbReference>
<reference evidence="1" key="1">
    <citation type="journal article" date="2017" name="Nature">
        <title>The sunflower genome provides insights into oil metabolism, flowering and Asterid evolution.</title>
        <authorList>
            <person name="Badouin H."/>
            <person name="Gouzy J."/>
            <person name="Grassa C.J."/>
            <person name="Murat F."/>
            <person name="Staton S.E."/>
            <person name="Cottret L."/>
            <person name="Lelandais-Briere C."/>
            <person name="Owens G.L."/>
            <person name="Carrere S."/>
            <person name="Mayjonade B."/>
            <person name="Legrand L."/>
            <person name="Gill N."/>
            <person name="Kane N.C."/>
            <person name="Bowers J.E."/>
            <person name="Hubner S."/>
            <person name="Bellec A."/>
            <person name="Berard A."/>
            <person name="Berges H."/>
            <person name="Blanchet N."/>
            <person name="Boniface M.C."/>
            <person name="Brunel D."/>
            <person name="Catrice O."/>
            <person name="Chaidir N."/>
            <person name="Claudel C."/>
            <person name="Donnadieu C."/>
            <person name="Faraut T."/>
            <person name="Fievet G."/>
            <person name="Helmstetter N."/>
            <person name="King M."/>
            <person name="Knapp S.J."/>
            <person name="Lai Z."/>
            <person name="Le Paslier M.C."/>
            <person name="Lippi Y."/>
            <person name="Lorenzon L."/>
            <person name="Mandel J.R."/>
            <person name="Marage G."/>
            <person name="Marchand G."/>
            <person name="Marquand E."/>
            <person name="Bret-Mestries E."/>
            <person name="Morien E."/>
            <person name="Nambeesan S."/>
            <person name="Nguyen T."/>
            <person name="Pegot-Espagnet P."/>
            <person name="Pouilly N."/>
            <person name="Raftis F."/>
            <person name="Sallet E."/>
            <person name="Schiex T."/>
            <person name="Thomas J."/>
            <person name="Vandecasteele C."/>
            <person name="Vares D."/>
            <person name="Vear F."/>
            <person name="Vautrin S."/>
            <person name="Crespi M."/>
            <person name="Mangin B."/>
            <person name="Burke J.M."/>
            <person name="Salse J."/>
            <person name="Munos S."/>
            <person name="Vincourt P."/>
            <person name="Rieseberg L.H."/>
            <person name="Langlade N.B."/>
        </authorList>
    </citation>
    <scope>NUCLEOTIDE SEQUENCE</scope>
    <source>
        <tissue evidence="1">Leaves</tissue>
    </source>
</reference>
<sequence length="191" mass="21571">MKGIGGSNRDGQFAKQEKSLVVLEDVCAFKELAGKAVVGVSVSLDVLVSLRRMLANARIYFSSIHYIGELSVMINFNDHKVACEFACNHDLWKEWFGQLDVWQVQSLPYDRIAWLKVFGVPINLAEEEVFRRIGQEFGKVLHVAGLGSEDEDLSVNRIGVLVGEGKSISDEINLLWQDKCFIVWNFEDMDD</sequence>
<organism evidence="1 2">
    <name type="scientific">Helianthus annuus</name>
    <name type="common">Common sunflower</name>
    <dbReference type="NCBI Taxonomy" id="4232"/>
    <lineage>
        <taxon>Eukaryota</taxon>
        <taxon>Viridiplantae</taxon>
        <taxon>Streptophyta</taxon>
        <taxon>Embryophyta</taxon>
        <taxon>Tracheophyta</taxon>
        <taxon>Spermatophyta</taxon>
        <taxon>Magnoliopsida</taxon>
        <taxon>eudicotyledons</taxon>
        <taxon>Gunneridae</taxon>
        <taxon>Pentapetalae</taxon>
        <taxon>asterids</taxon>
        <taxon>campanulids</taxon>
        <taxon>Asterales</taxon>
        <taxon>Asteraceae</taxon>
        <taxon>Asteroideae</taxon>
        <taxon>Heliantheae alliance</taxon>
        <taxon>Heliantheae</taxon>
        <taxon>Helianthus</taxon>
    </lineage>
</organism>
<protein>
    <recommendedName>
        <fullName evidence="3">DUF4283 domain-containing protein</fullName>
    </recommendedName>
</protein>
<proteinExistence type="predicted"/>
<evidence type="ECO:0008006" key="3">
    <source>
        <dbReference type="Google" id="ProtNLM"/>
    </source>
</evidence>
<dbReference type="EMBL" id="MNCJ02000326">
    <property type="protein sequence ID" value="KAF5780748.1"/>
    <property type="molecule type" value="Genomic_DNA"/>
</dbReference>
<accession>A0A9K3HMA1</accession>
<keyword evidence="2" id="KW-1185">Reference proteome</keyword>
<dbReference type="Proteomes" id="UP000215914">
    <property type="component" value="Unassembled WGS sequence"/>
</dbReference>